<evidence type="ECO:0000313" key="3">
    <source>
        <dbReference type="Proteomes" id="UP000593626"/>
    </source>
</evidence>
<protein>
    <submittedName>
        <fullName evidence="1">Uncharacterized protein</fullName>
    </submittedName>
</protein>
<dbReference type="Proteomes" id="UP000593626">
    <property type="component" value="Chromosome"/>
</dbReference>
<dbReference type="KEGG" id="mcui:G8O30_08980"/>
<gene>
    <name evidence="1" type="ORF">G8O30_08980</name>
    <name evidence="2" type="ORF">G8O30_15980</name>
</gene>
<reference evidence="1 3" key="1">
    <citation type="submission" date="2019-07" db="EMBL/GenBank/DDBJ databases">
        <title>Genome sequence of 2 isolates from Red Sea Mangroves.</title>
        <authorList>
            <person name="Sefrji F."/>
            <person name="Michoud G."/>
            <person name="Merlino G."/>
            <person name="Daffonchio D."/>
        </authorList>
    </citation>
    <scope>NUCLEOTIDE SEQUENCE [LARGE SCALE GENOMIC DNA]</scope>
    <source>
        <strain evidence="1 3">R1DC41</strain>
        <plasmid evidence="2 3">pBac41</plasmid>
    </source>
</reference>
<keyword evidence="3" id="KW-1185">Reference proteome</keyword>
<dbReference type="Proteomes" id="UP000593626">
    <property type="component" value="Plasmid pBac41"/>
</dbReference>
<proteinExistence type="predicted"/>
<accession>A0A7S8HFN2</accession>
<evidence type="ECO:0000313" key="1">
    <source>
        <dbReference type="EMBL" id="QPC47089.1"/>
    </source>
</evidence>
<dbReference type="EMBL" id="CP049742">
    <property type="protein sequence ID" value="QPC47089.1"/>
    <property type="molecule type" value="Genomic_DNA"/>
</dbReference>
<organism evidence="1 3">
    <name type="scientific">Mangrovibacillus cuniculi</name>
    <dbReference type="NCBI Taxonomy" id="2593652"/>
    <lineage>
        <taxon>Bacteria</taxon>
        <taxon>Bacillati</taxon>
        <taxon>Bacillota</taxon>
        <taxon>Bacilli</taxon>
        <taxon>Bacillales</taxon>
        <taxon>Bacillaceae</taxon>
        <taxon>Mangrovibacillus</taxon>
    </lineage>
</organism>
<dbReference type="AlphaFoldDB" id="A0A7S8HFN2"/>
<dbReference type="KEGG" id="mcui:G8O30_15980"/>
<geneLocation type="plasmid" evidence="2 3">
    <name>pBac41</name>
</geneLocation>
<sequence length="78" mass="9522">MFLVNFMDYAKFDGVKYFLKIVEKDGDLTLMQYQDGSTTCHRKFKTFWDVKEWEVDSDFIYWNRRAINLHLKMIGVKR</sequence>
<name>A0A7S8HFN2_9BACI</name>
<dbReference type="RefSeq" id="WP_239671757.1">
    <property type="nucleotide sequence ID" value="NZ_CP049742.1"/>
</dbReference>
<evidence type="ECO:0000313" key="2">
    <source>
        <dbReference type="EMBL" id="QPC48504.1"/>
    </source>
</evidence>
<keyword evidence="2" id="KW-0614">Plasmid</keyword>
<dbReference type="EMBL" id="CP049743">
    <property type="protein sequence ID" value="QPC48504.1"/>
    <property type="molecule type" value="Genomic_DNA"/>
</dbReference>